<comment type="caution">
    <text evidence="3">The sequence shown here is derived from an EMBL/GenBank/DDBJ whole genome shotgun (WGS) entry which is preliminary data.</text>
</comment>
<dbReference type="GeneID" id="94844870"/>
<accession>A0A1J4JIX8</accession>
<dbReference type="InterPro" id="IPR002110">
    <property type="entry name" value="Ankyrin_rpt"/>
</dbReference>
<proteinExistence type="predicted"/>
<dbReference type="PANTHER" id="PTHR24198:SF165">
    <property type="entry name" value="ANKYRIN REPEAT-CONTAINING PROTEIN-RELATED"/>
    <property type="match status" value="1"/>
</dbReference>
<gene>
    <name evidence="3" type="ORF">TRFO_35286</name>
</gene>
<dbReference type="Pfam" id="PF12796">
    <property type="entry name" value="Ank_2"/>
    <property type="match status" value="1"/>
</dbReference>
<keyword evidence="1" id="KW-0677">Repeat</keyword>
<dbReference type="AlphaFoldDB" id="A0A1J4JIX8"/>
<dbReference type="OrthoDB" id="10057496at2759"/>
<dbReference type="SMART" id="SM00248">
    <property type="entry name" value="ANK"/>
    <property type="match status" value="4"/>
</dbReference>
<keyword evidence="4" id="KW-1185">Reference proteome</keyword>
<dbReference type="Gene3D" id="1.25.40.20">
    <property type="entry name" value="Ankyrin repeat-containing domain"/>
    <property type="match status" value="1"/>
</dbReference>
<evidence type="ECO:0000313" key="3">
    <source>
        <dbReference type="EMBL" id="OHS98311.1"/>
    </source>
</evidence>
<dbReference type="EMBL" id="MLAK01001062">
    <property type="protein sequence ID" value="OHS98311.1"/>
    <property type="molecule type" value="Genomic_DNA"/>
</dbReference>
<dbReference type="RefSeq" id="XP_068351448.1">
    <property type="nucleotide sequence ID" value="XM_068510166.1"/>
</dbReference>
<dbReference type="InterPro" id="IPR036770">
    <property type="entry name" value="Ankyrin_rpt-contain_sf"/>
</dbReference>
<dbReference type="SUPFAM" id="SSF48403">
    <property type="entry name" value="Ankyrin repeat"/>
    <property type="match status" value="1"/>
</dbReference>
<evidence type="ECO:0000256" key="1">
    <source>
        <dbReference type="ARBA" id="ARBA00022737"/>
    </source>
</evidence>
<dbReference type="VEuPathDB" id="TrichDB:TRFO_35286"/>
<organism evidence="3 4">
    <name type="scientific">Tritrichomonas foetus</name>
    <dbReference type="NCBI Taxonomy" id="1144522"/>
    <lineage>
        <taxon>Eukaryota</taxon>
        <taxon>Metamonada</taxon>
        <taxon>Parabasalia</taxon>
        <taxon>Tritrichomonadida</taxon>
        <taxon>Tritrichomonadidae</taxon>
        <taxon>Tritrichomonas</taxon>
    </lineage>
</organism>
<protein>
    <submittedName>
        <fullName evidence="3">Ankyrin repeat protein</fullName>
    </submittedName>
</protein>
<name>A0A1J4JIX8_9EUKA</name>
<keyword evidence="2" id="KW-0040">ANK repeat</keyword>
<dbReference type="PANTHER" id="PTHR24198">
    <property type="entry name" value="ANKYRIN REPEAT AND PROTEIN KINASE DOMAIN-CONTAINING PROTEIN"/>
    <property type="match status" value="1"/>
</dbReference>
<dbReference type="Proteomes" id="UP000179807">
    <property type="component" value="Unassembled WGS sequence"/>
</dbReference>
<sequence>MNIVTLGSNMQLEIIDNLLADNVDQFIQSISSLEDFNFQFILDLRFPYKLPPILNSGPSLLSLAAFLGAEKCVHHLLNLSINLDLKDHEKRKAVHFACAGGNINICRELYSYGCKFDNSEMDSSKQSPVHYACAFGSLEVCQWLWTRGEKFSSLSCGGHSPYGDAAYHGQLELLKFLTNNVGTLSSKTQINDLFVQASLGGHSHVLEFLFDVYADYDRLENDFFIDAVRSCSISSVKIAFKWIRKLLTRNSTKNSKRTPHSNQNDNIILIIKEGVKVAVNNSPPI</sequence>
<reference evidence="3" key="1">
    <citation type="submission" date="2016-10" db="EMBL/GenBank/DDBJ databases">
        <authorList>
            <person name="Benchimol M."/>
            <person name="Almeida L.G."/>
            <person name="Vasconcelos A.T."/>
            <person name="Perreira-Neves A."/>
            <person name="Rosa I.A."/>
            <person name="Tasca T."/>
            <person name="Bogo M.R."/>
            <person name="de Souza W."/>
        </authorList>
    </citation>
    <scope>NUCLEOTIDE SEQUENCE [LARGE SCALE GENOMIC DNA]</scope>
    <source>
        <strain evidence="3">K</strain>
    </source>
</reference>
<evidence type="ECO:0000256" key="2">
    <source>
        <dbReference type="ARBA" id="ARBA00023043"/>
    </source>
</evidence>
<evidence type="ECO:0000313" key="4">
    <source>
        <dbReference type="Proteomes" id="UP000179807"/>
    </source>
</evidence>